<name>A0A835QKF4_VANPL</name>
<organism evidence="2 3">
    <name type="scientific">Vanilla planifolia</name>
    <name type="common">Vanilla</name>
    <dbReference type="NCBI Taxonomy" id="51239"/>
    <lineage>
        <taxon>Eukaryota</taxon>
        <taxon>Viridiplantae</taxon>
        <taxon>Streptophyta</taxon>
        <taxon>Embryophyta</taxon>
        <taxon>Tracheophyta</taxon>
        <taxon>Spermatophyta</taxon>
        <taxon>Magnoliopsida</taxon>
        <taxon>Liliopsida</taxon>
        <taxon>Asparagales</taxon>
        <taxon>Orchidaceae</taxon>
        <taxon>Vanilloideae</taxon>
        <taxon>Vanilleae</taxon>
        <taxon>Vanilla</taxon>
    </lineage>
</organism>
<gene>
    <name evidence="2" type="ORF">HPP92_014667</name>
</gene>
<evidence type="ECO:0000256" key="1">
    <source>
        <dbReference type="ARBA" id="ARBA00022729"/>
    </source>
</evidence>
<dbReference type="AlphaFoldDB" id="A0A835QKF4"/>
<dbReference type="SUPFAM" id="SSF53850">
    <property type="entry name" value="Periplasmic binding protein-like II"/>
    <property type="match status" value="1"/>
</dbReference>
<proteinExistence type="predicted"/>
<keyword evidence="1" id="KW-0732">Signal</keyword>
<dbReference type="Proteomes" id="UP000639772">
    <property type="component" value="Chromosome 7"/>
</dbReference>
<dbReference type="OrthoDB" id="10266693at2759"/>
<protein>
    <submittedName>
        <fullName evidence="2">Uncharacterized protein</fullName>
    </submittedName>
</protein>
<dbReference type="Gene3D" id="3.40.190.10">
    <property type="entry name" value="Periplasmic binding protein-like II"/>
    <property type="match status" value="1"/>
</dbReference>
<accession>A0A835QKF4</accession>
<reference evidence="2 3" key="1">
    <citation type="journal article" date="2020" name="Nat. Food">
        <title>A phased Vanilla planifolia genome enables genetic improvement of flavour and production.</title>
        <authorList>
            <person name="Hasing T."/>
            <person name="Tang H."/>
            <person name="Brym M."/>
            <person name="Khazi F."/>
            <person name="Huang T."/>
            <person name="Chambers A.H."/>
        </authorList>
    </citation>
    <scope>NUCLEOTIDE SEQUENCE [LARGE SCALE GENOMIC DNA]</scope>
    <source>
        <tissue evidence="2">Leaf</tissue>
    </source>
</reference>
<dbReference type="PANTHER" id="PTHR30222">
    <property type="entry name" value="SPERMIDINE/PUTRESCINE-BINDING PERIPLASMIC PROTEIN"/>
    <property type="match status" value="1"/>
</dbReference>
<dbReference type="EMBL" id="JADCNM010000007">
    <property type="protein sequence ID" value="KAG0474981.1"/>
    <property type="molecule type" value="Genomic_DNA"/>
</dbReference>
<dbReference type="Pfam" id="PF13343">
    <property type="entry name" value="SBP_bac_6"/>
    <property type="match status" value="1"/>
</dbReference>
<evidence type="ECO:0000313" key="3">
    <source>
        <dbReference type="Proteomes" id="UP000639772"/>
    </source>
</evidence>
<comment type="caution">
    <text evidence="2">The sequence shown here is derived from an EMBL/GenBank/DDBJ whole genome shotgun (WGS) entry which is preliminary data.</text>
</comment>
<sequence length="288" mass="32746">MEVKIFALTVPLRIIALQGSMPPFWIKEFVQTQGKRLKMNIVLRSSLESIYSELNLALDKGFLHPKSAMAADLVSLGDSWLGNAIQRGLIECIPNIEEQDWFMSLGNKWKVHLSRNMKGELDPSGNIWGVPYRWGTMARTYWKDFNDRFSKEVLGAVLKRMGASYNTKDIDLQVTGGRKSVLDNLKSLQRQVRLFDSMHYLKSFGAGDVWVAVGWSSDVIPQAKRMSNVAVVVPKSGTSIWSDLWTIPAATKFNNDRIGGRIRDHLLWCINGWNSVFRVPELYHSNKK</sequence>
<evidence type="ECO:0000313" key="2">
    <source>
        <dbReference type="EMBL" id="KAG0474981.1"/>
    </source>
</evidence>
<dbReference type="PANTHER" id="PTHR30222:SF17">
    <property type="entry name" value="SPERMIDINE_PUTRESCINE-BINDING PERIPLASMIC PROTEIN"/>
    <property type="match status" value="1"/>
</dbReference>